<evidence type="ECO:0000313" key="1">
    <source>
        <dbReference type="EMBL" id="BBO74179.1"/>
    </source>
</evidence>
<dbReference type="EMBL" id="AP021875">
    <property type="protein sequence ID" value="BBO74179.1"/>
    <property type="molecule type" value="Genomic_DNA"/>
</dbReference>
<dbReference type="KEGG" id="dwd:DSCW_15960"/>
<dbReference type="OrthoDB" id="5422675at2"/>
<gene>
    <name evidence="1" type="ORF">DSCW_15960</name>
</gene>
<sequence>MDENKKKQIEAKLLQLFTQTDKKRTVGASSRKTPDVVKVIRRRKGKPDSQVA</sequence>
<protein>
    <submittedName>
        <fullName evidence="1">Uncharacterized protein</fullName>
    </submittedName>
</protein>
<proteinExistence type="predicted"/>
<accession>A0A5K7Z1R0</accession>
<dbReference type="AlphaFoldDB" id="A0A5K7Z1R0"/>
<evidence type="ECO:0000313" key="2">
    <source>
        <dbReference type="Proteomes" id="UP000427769"/>
    </source>
</evidence>
<name>A0A5K7Z1R0_9BACT</name>
<organism evidence="1 2">
    <name type="scientific">Desulfosarcina widdelii</name>
    <dbReference type="NCBI Taxonomy" id="947919"/>
    <lineage>
        <taxon>Bacteria</taxon>
        <taxon>Pseudomonadati</taxon>
        <taxon>Thermodesulfobacteriota</taxon>
        <taxon>Desulfobacteria</taxon>
        <taxon>Desulfobacterales</taxon>
        <taxon>Desulfosarcinaceae</taxon>
        <taxon>Desulfosarcina</taxon>
    </lineage>
</organism>
<keyword evidence="2" id="KW-1185">Reference proteome</keyword>
<dbReference type="Proteomes" id="UP000427769">
    <property type="component" value="Chromosome"/>
</dbReference>
<dbReference type="RefSeq" id="WP_155303228.1">
    <property type="nucleotide sequence ID" value="NZ_AP021875.1"/>
</dbReference>
<reference evidence="1 2" key="1">
    <citation type="submission" date="2019-11" db="EMBL/GenBank/DDBJ databases">
        <title>Comparative genomics of hydrocarbon-degrading Desulfosarcina strains.</title>
        <authorList>
            <person name="Watanabe M."/>
            <person name="Kojima H."/>
            <person name="Fukui M."/>
        </authorList>
    </citation>
    <scope>NUCLEOTIDE SEQUENCE [LARGE SCALE GENOMIC DNA]</scope>
    <source>
        <strain evidence="1 2">PP31</strain>
    </source>
</reference>